<feature type="transmembrane region" description="Helical" evidence="5">
    <location>
        <begin position="83"/>
        <end position="101"/>
    </location>
</feature>
<evidence type="ECO:0000259" key="6">
    <source>
        <dbReference type="Pfam" id="PF04932"/>
    </source>
</evidence>
<feature type="transmembrane region" description="Helical" evidence="5">
    <location>
        <begin position="208"/>
        <end position="226"/>
    </location>
</feature>
<dbReference type="GO" id="GO:0016874">
    <property type="term" value="F:ligase activity"/>
    <property type="evidence" value="ECO:0007669"/>
    <property type="project" value="UniProtKB-KW"/>
</dbReference>
<reference evidence="8" key="1">
    <citation type="journal article" date="2019" name="Int. J. Syst. Evol. Microbiol.">
        <title>The Global Catalogue of Microorganisms (GCM) 10K type strain sequencing project: providing services to taxonomists for standard genome sequencing and annotation.</title>
        <authorList>
            <consortium name="The Broad Institute Genomics Platform"/>
            <consortium name="The Broad Institute Genome Sequencing Center for Infectious Disease"/>
            <person name="Wu L."/>
            <person name="Ma J."/>
        </authorList>
    </citation>
    <scope>NUCLEOTIDE SEQUENCE [LARGE SCALE GENOMIC DNA]</scope>
    <source>
        <strain evidence="8">JCM 16373</strain>
    </source>
</reference>
<keyword evidence="2 5" id="KW-0812">Transmembrane</keyword>
<name>A0ABP6CJ82_9ACTN</name>
<organism evidence="7 8">
    <name type="scientific">Streptomyces axinellae</name>
    <dbReference type="NCBI Taxonomy" id="552788"/>
    <lineage>
        <taxon>Bacteria</taxon>
        <taxon>Bacillati</taxon>
        <taxon>Actinomycetota</taxon>
        <taxon>Actinomycetes</taxon>
        <taxon>Kitasatosporales</taxon>
        <taxon>Streptomycetaceae</taxon>
        <taxon>Streptomyces</taxon>
    </lineage>
</organism>
<dbReference type="EMBL" id="BAAARJ010000008">
    <property type="protein sequence ID" value="GAA2613557.1"/>
    <property type="molecule type" value="Genomic_DNA"/>
</dbReference>
<comment type="subcellular location">
    <subcellularLocation>
        <location evidence="1">Membrane</location>
        <topology evidence="1">Multi-pass membrane protein</topology>
    </subcellularLocation>
</comment>
<feature type="transmembrane region" description="Helical" evidence="5">
    <location>
        <begin position="180"/>
        <end position="201"/>
    </location>
</feature>
<feature type="domain" description="O-antigen ligase-related" evidence="6">
    <location>
        <begin position="217"/>
        <end position="374"/>
    </location>
</feature>
<keyword evidence="7" id="KW-0436">Ligase</keyword>
<accession>A0ABP6CJ82</accession>
<feature type="transmembrane region" description="Helical" evidence="5">
    <location>
        <begin position="113"/>
        <end position="130"/>
    </location>
</feature>
<dbReference type="PANTHER" id="PTHR37422">
    <property type="entry name" value="TEICHURONIC ACID BIOSYNTHESIS PROTEIN TUAE"/>
    <property type="match status" value="1"/>
</dbReference>
<proteinExistence type="predicted"/>
<dbReference type="RefSeq" id="WP_344565966.1">
    <property type="nucleotide sequence ID" value="NZ_BAAARJ010000008.1"/>
</dbReference>
<evidence type="ECO:0000256" key="4">
    <source>
        <dbReference type="ARBA" id="ARBA00023136"/>
    </source>
</evidence>
<feature type="transmembrane region" description="Helical" evidence="5">
    <location>
        <begin position="21"/>
        <end position="40"/>
    </location>
</feature>
<dbReference type="Proteomes" id="UP001501447">
    <property type="component" value="Unassembled WGS sequence"/>
</dbReference>
<protein>
    <submittedName>
        <fullName evidence="7">O-antigen ligase family protein</fullName>
    </submittedName>
</protein>
<evidence type="ECO:0000256" key="2">
    <source>
        <dbReference type="ARBA" id="ARBA00022692"/>
    </source>
</evidence>
<feature type="transmembrane region" description="Helical" evidence="5">
    <location>
        <begin position="256"/>
        <end position="277"/>
    </location>
</feature>
<dbReference type="PANTHER" id="PTHR37422:SF13">
    <property type="entry name" value="LIPOPOLYSACCHARIDE BIOSYNTHESIS PROTEIN PA4999-RELATED"/>
    <property type="match status" value="1"/>
</dbReference>
<feature type="transmembrane region" description="Helical" evidence="5">
    <location>
        <begin position="137"/>
        <end position="157"/>
    </location>
</feature>
<comment type="caution">
    <text evidence="7">The sequence shown here is derived from an EMBL/GenBank/DDBJ whole genome shotgun (WGS) entry which is preliminary data.</text>
</comment>
<evidence type="ECO:0000256" key="5">
    <source>
        <dbReference type="SAM" id="Phobius"/>
    </source>
</evidence>
<evidence type="ECO:0000256" key="3">
    <source>
        <dbReference type="ARBA" id="ARBA00022989"/>
    </source>
</evidence>
<evidence type="ECO:0000313" key="7">
    <source>
        <dbReference type="EMBL" id="GAA2613557.1"/>
    </source>
</evidence>
<feature type="transmembrane region" description="Helical" evidence="5">
    <location>
        <begin position="232"/>
        <end position="249"/>
    </location>
</feature>
<evidence type="ECO:0000313" key="8">
    <source>
        <dbReference type="Proteomes" id="UP001501447"/>
    </source>
</evidence>
<keyword evidence="8" id="KW-1185">Reference proteome</keyword>
<feature type="transmembrane region" description="Helical" evidence="5">
    <location>
        <begin position="359"/>
        <end position="381"/>
    </location>
</feature>
<sequence length="464" mass="46886">MAATSSLPTALRRPPAGVREHLVRLGPVLPGATTVLLLCAPVREDASATGQVTPADVASALFVLGCAVWLLRTRVRPLDGTAACVLAAPAVACAVATAAAYDPGAALPGFVRYTQIFVLVPAAVVLALRGPRDFRMLAGAVVALALVQGAVGVRQYLTGTGASYAGQDIRAVGTFGPQDVMGMSAVVSCGLVAALGLGLAPPPGSPRWLRPAALGGAALLLVPLAVSFSRGAWIATAAASAAVLLLAGIRLALRTLAVLAATAVLLTGGLGLGSQLIGERLSSITDVTATPDQSVTDRYTMWAAATSIWRQDPATGVGPKGFAAHRDAHASLALSSGSDTAGAGQEFRKEPLLSPHNTYLLVLSEQGLLGLTALAGGWAVTMARTPIRLRAARAAPPPRDRATDCGLIAAGLLVWHLVDFAYSDIGGPSTVLTGITLGLAAWWALGRGAVPESGAALSAGAEAR</sequence>
<keyword evidence="3 5" id="KW-1133">Transmembrane helix</keyword>
<gene>
    <name evidence="7" type="ORF">GCM10009863_29110</name>
</gene>
<evidence type="ECO:0000256" key="1">
    <source>
        <dbReference type="ARBA" id="ARBA00004141"/>
    </source>
</evidence>
<keyword evidence="4 5" id="KW-0472">Membrane</keyword>
<dbReference type="InterPro" id="IPR051533">
    <property type="entry name" value="WaaL-like"/>
</dbReference>
<feature type="transmembrane region" description="Helical" evidence="5">
    <location>
        <begin position="52"/>
        <end position="71"/>
    </location>
</feature>
<dbReference type="InterPro" id="IPR007016">
    <property type="entry name" value="O-antigen_ligase-rel_domated"/>
</dbReference>
<dbReference type="Pfam" id="PF04932">
    <property type="entry name" value="Wzy_C"/>
    <property type="match status" value="1"/>
</dbReference>